<sequence length="637" mass="71184">MIDSQVRKVLFYIEEHEGVMPQLLAGVFDVSDRTIRTYVKKLNGQLEPAAHIHKARGGGYSLVVTDRDAFDRLVQASSEGGIRALPSTPGGRVSYLLSDLLCRTGWITLDDLSEILFVSRNAISGDLKQVEEQLGRFDLSLERRPHYGIRVRGSEMSRRLCLANNTLDSLMDVHADVDANRASLDAIARCVDEVIAEEGFQINSAAYQNLMVHIAIAVRRIREGCYVPMDAEHLEHLRSSREFAVAGRIASGIGEAFSIDLPQEEVAYIAIHLAGKQSLYVGPDDEDKGLVISDEVWNVVSEMLELVWDSYHFDLRSDLELRMNLARHIVPLTVRLKYRMHIDNPLLADIKERFTLAYSMALDSSTILAEKYGNRLSDDEVGYIALAFALALERQKGEAPRKNILVVCASGQGSAKLLEYRYRQEFGSLVDRVVTCDASHVDSVDMTGIDYVFTTVPLRCSLLVPVRQVSFFLDDEDMKDLRDLLSDVGLSGSLAPFFAPELFVTDLDVSDKREVIEGLCERVAECRKVPSDFCELVLRREELAQTSFGNQVAMPHPVQAVSDGTFVCVGLLRHAIEWNGQAVRAVFLVSVSKAKNKKLESFYRSMAKLLTNKEAIQKLVGNQEWGTLVELLNTFGM</sequence>
<accession>A0A5K1IFY0</accession>
<dbReference type="Pfam" id="PF00359">
    <property type="entry name" value="PTS_EIIA_2"/>
    <property type="match status" value="1"/>
</dbReference>
<dbReference type="RefSeq" id="WP_187323850.1">
    <property type="nucleotide sequence ID" value="NZ_CAAKNU010000104.1"/>
</dbReference>
<dbReference type="InterPro" id="IPR036095">
    <property type="entry name" value="PTS_EIIB-like_sf"/>
</dbReference>
<dbReference type="CDD" id="cd05568">
    <property type="entry name" value="PTS_IIB_bgl_like"/>
    <property type="match status" value="1"/>
</dbReference>
<dbReference type="InterPro" id="IPR016152">
    <property type="entry name" value="PTrfase/Anion_transptr"/>
</dbReference>
<dbReference type="PROSITE" id="PS51372">
    <property type="entry name" value="PRD_2"/>
    <property type="match status" value="2"/>
</dbReference>
<dbReference type="Pfam" id="PF05043">
    <property type="entry name" value="Mga"/>
    <property type="match status" value="1"/>
</dbReference>
<evidence type="ECO:0000259" key="6">
    <source>
        <dbReference type="PROSITE" id="PS51094"/>
    </source>
</evidence>
<keyword evidence="4" id="KW-0010">Activator</keyword>
<dbReference type="PROSITE" id="PS51099">
    <property type="entry name" value="PTS_EIIB_TYPE_2"/>
    <property type="match status" value="1"/>
</dbReference>
<dbReference type="AlphaFoldDB" id="A0A5K1IFY0"/>
<dbReference type="PANTHER" id="PTHR30185">
    <property type="entry name" value="CRYPTIC BETA-GLUCOSIDE BGL OPERON ANTITERMINATOR"/>
    <property type="match status" value="1"/>
</dbReference>
<dbReference type="InterPro" id="IPR036634">
    <property type="entry name" value="PRD_sf"/>
</dbReference>
<dbReference type="Gene3D" id="3.40.50.2300">
    <property type="match status" value="1"/>
</dbReference>
<keyword evidence="5" id="KW-0804">Transcription</keyword>
<dbReference type="PANTHER" id="PTHR30185:SF13">
    <property type="entry name" value="LICABCH OPERON REGULATOR-RELATED"/>
    <property type="match status" value="1"/>
</dbReference>
<keyword evidence="3" id="KW-0805">Transcription regulation</keyword>
<gene>
    <name evidence="9" type="primary">licR_4</name>
    <name evidence="9" type="ORF">KCJAJFAP_01421</name>
</gene>
<dbReference type="Gene3D" id="1.10.1790.10">
    <property type="entry name" value="PRD domain"/>
    <property type="match status" value="2"/>
</dbReference>
<dbReference type="GO" id="GO:0009401">
    <property type="term" value="P:phosphoenolpyruvate-dependent sugar phosphotransferase system"/>
    <property type="evidence" value="ECO:0007669"/>
    <property type="project" value="InterPro"/>
</dbReference>
<dbReference type="PROSITE" id="PS51094">
    <property type="entry name" value="PTS_EIIA_TYPE_2"/>
    <property type="match status" value="1"/>
</dbReference>
<dbReference type="GO" id="GO:0006355">
    <property type="term" value="P:regulation of DNA-templated transcription"/>
    <property type="evidence" value="ECO:0007669"/>
    <property type="project" value="InterPro"/>
</dbReference>
<dbReference type="InterPro" id="IPR050661">
    <property type="entry name" value="BglG_antiterminators"/>
</dbReference>
<evidence type="ECO:0000313" key="9">
    <source>
        <dbReference type="EMBL" id="VWL86235.1"/>
    </source>
</evidence>
<evidence type="ECO:0000259" key="8">
    <source>
        <dbReference type="PROSITE" id="PS51372"/>
    </source>
</evidence>
<organism evidence="9 10">
    <name type="scientific">Collinsella aerofaciens</name>
    <dbReference type="NCBI Taxonomy" id="74426"/>
    <lineage>
        <taxon>Bacteria</taxon>
        <taxon>Bacillati</taxon>
        <taxon>Actinomycetota</taxon>
        <taxon>Coriobacteriia</taxon>
        <taxon>Coriobacteriales</taxon>
        <taxon>Coriobacteriaceae</taxon>
        <taxon>Collinsella</taxon>
    </lineage>
</organism>
<feature type="domain" description="PRD" evidence="8">
    <location>
        <begin position="291"/>
        <end position="398"/>
    </location>
</feature>
<evidence type="ECO:0000256" key="5">
    <source>
        <dbReference type="ARBA" id="ARBA00023163"/>
    </source>
</evidence>
<dbReference type="Proteomes" id="UP000361836">
    <property type="component" value="Unassembled WGS sequence"/>
</dbReference>
<evidence type="ECO:0000313" key="10">
    <source>
        <dbReference type="Proteomes" id="UP000361836"/>
    </source>
</evidence>
<dbReference type="Gene3D" id="3.40.930.10">
    <property type="entry name" value="Mannitol-specific EII, Chain A"/>
    <property type="match status" value="1"/>
</dbReference>
<dbReference type="InterPro" id="IPR011608">
    <property type="entry name" value="PRD"/>
</dbReference>
<feature type="domain" description="PTS EIIA type-2" evidence="6">
    <location>
        <begin position="496"/>
        <end position="635"/>
    </location>
</feature>
<protein>
    <submittedName>
        <fullName evidence="9">Putative licABCH operon regulator</fullName>
    </submittedName>
</protein>
<feature type="domain" description="PTS EIIB type-2" evidence="7">
    <location>
        <begin position="402"/>
        <end position="493"/>
    </location>
</feature>
<evidence type="ECO:0000256" key="2">
    <source>
        <dbReference type="ARBA" id="ARBA00022737"/>
    </source>
</evidence>
<dbReference type="GO" id="GO:0008982">
    <property type="term" value="F:protein-N(PI)-phosphohistidine-sugar phosphotransferase activity"/>
    <property type="evidence" value="ECO:0007669"/>
    <property type="project" value="InterPro"/>
</dbReference>
<evidence type="ECO:0000256" key="3">
    <source>
        <dbReference type="ARBA" id="ARBA00023015"/>
    </source>
</evidence>
<evidence type="ECO:0000256" key="4">
    <source>
        <dbReference type="ARBA" id="ARBA00023159"/>
    </source>
</evidence>
<name>A0A5K1IFY0_9ACTN</name>
<dbReference type="InterPro" id="IPR002178">
    <property type="entry name" value="PTS_EIIA_type-2_dom"/>
</dbReference>
<dbReference type="SUPFAM" id="SSF55804">
    <property type="entry name" value="Phoshotransferase/anion transport protein"/>
    <property type="match status" value="1"/>
</dbReference>
<dbReference type="InterPro" id="IPR013011">
    <property type="entry name" value="PTS_EIIB_2"/>
</dbReference>
<dbReference type="SUPFAM" id="SSF63520">
    <property type="entry name" value="PTS-regulatory domain, PRD"/>
    <property type="match status" value="2"/>
</dbReference>
<feature type="domain" description="PRD" evidence="8">
    <location>
        <begin position="178"/>
        <end position="283"/>
    </location>
</feature>
<keyword evidence="10" id="KW-1185">Reference proteome</keyword>
<dbReference type="InterPro" id="IPR007737">
    <property type="entry name" value="Mga_HTH"/>
</dbReference>
<dbReference type="SUPFAM" id="SSF52794">
    <property type="entry name" value="PTS system IIB component-like"/>
    <property type="match status" value="1"/>
</dbReference>
<dbReference type="Pfam" id="PF00874">
    <property type="entry name" value="PRD"/>
    <property type="match status" value="2"/>
</dbReference>
<keyword evidence="2" id="KW-0677">Repeat</keyword>
<dbReference type="EMBL" id="CABWIE010000002">
    <property type="protein sequence ID" value="VWL86235.1"/>
    <property type="molecule type" value="Genomic_DNA"/>
</dbReference>
<evidence type="ECO:0000259" key="7">
    <source>
        <dbReference type="PROSITE" id="PS51099"/>
    </source>
</evidence>
<evidence type="ECO:0000256" key="1">
    <source>
        <dbReference type="ARBA" id="ARBA00022679"/>
    </source>
</evidence>
<keyword evidence="1" id="KW-0808">Transferase</keyword>
<reference evidence="9 10" key="1">
    <citation type="submission" date="2019-10" db="EMBL/GenBank/DDBJ databases">
        <authorList>
            <person name="Wolf R A."/>
        </authorList>
    </citation>
    <scope>NUCLEOTIDE SEQUENCE [LARGE SCALE GENOMIC DNA]</scope>
    <source>
        <strain evidence="9">Collinsella_aerofaciens_MC2</strain>
    </source>
</reference>
<proteinExistence type="predicted"/>